<name>A0A7V7KWA4_9GAMM</name>
<dbReference type="EMBL" id="QOVF01000002">
    <property type="protein sequence ID" value="KAA0694983.1"/>
    <property type="molecule type" value="Genomic_DNA"/>
</dbReference>
<comment type="caution">
    <text evidence="9">The sequence shown here is derived from an EMBL/GenBank/DDBJ whole genome shotgun (WGS) entry which is preliminary data.</text>
</comment>
<sequence length="606" mass="66011">MLRSHRLPFLPLTLAVLIAGCASAPQELGDLPRTPQASADKILEDADRYSGAEANLLRLYAAQAASDAGAHEKTMSILQRIPQSDLPLDQQIRFSQLQAISAMALNEPKIALRALQHPSISSIDTLPLDEQLHIQRLQAEANDQVGDHLKAAEQRIFMHGLLPANAQPANQEAIWKGISQMSPEELQAAAATSTGELAAWVELALIDQTLNNLDLQVRALKQWQQENPDHPAAQQLPASLSQLIELHSSRPQHIALLLPFQGELAAAAQALRDGFLAAQYQAYSEGLDQPEVSLYDSTAYTDLDAFYRQAIADGVEWVIGPLEREQVSRIAAMPELPLPTLALNYTDSPVTEGKALFQFGLAPEDEARSAAAQAWAQGHRRMAALTASTGWGERAYQAFQQSWQEMGGVLIGREVVDEPAAMSGQIGELLRIRQSEQRGQQIQRALGNSVVVQPTPRQDLDALFITAGPLQARQIMPTLAFQYAGDLPVYATSHVYQVGGDQNNDLDGILVAETPWLVSRSDSLYESVTQNWPQAGGALGRLYAMGIDAQRIFTRLPQMQQYPETTVNGATGILSLSPDGRVSRELSWGVIEDGRLTQAPALLPAP</sequence>
<evidence type="ECO:0000256" key="7">
    <source>
        <dbReference type="ARBA" id="ARBA00023288"/>
    </source>
</evidence>
<evidence type="ECO:0000256" key="5">
    <source>
        <dbReference type="ARBA" id="ARBA00023139"/>
    </source>
</evidence>
<dbReference type="OrthoDB" id="6708821at2"/>
<evidence type="ECO:0000313" key="10">
    <source>
        <dbReference type="Proteomes" id="UP000463138"/>
    </source>
</evidence>
<dbReference type="Proteomes" id="UP000463138">
    <property type="component" value="Unassembled WGS sequence"/>
</dbReference>
<keyword evidence="5" id="KW-0564">Palmitate</keyword>
<dbReference type="InterPro" id="IPR011990">
    <property type="entry name" value="TPR-like_helical_dom_sf"/>
</dbReference>
<evidence type="ECO:0000256" key="1">
    <source>
        <dbReference type="ARBA" id="ARBA00022729"/>
    </source>
</evidence>
<dbReference type="InterPro" id="IPR007443">
    <property type="entry name" value="LpoA"/>
</dbReference>
<evidence type="ECO:0000256" key="3">
    <source>
        <dbReference type="ARBA" id="ARBA00022984"/>
    </source>
</evidence>
<evidence type="ECO:0000256" key="2">
    <source>
        <dbReference type="ARBA" id="ARBA00022960"/>
    </source>
</evidence>
<dbReference type="PANTHER" id="PTHR38038">
    <property type="entry name" value="PENICILLIN-BINDING PROTEIN ACTIVATOR LPOA"/>
    <property type="match status" value="1"/>
</dbReference>
<dbReference type="Gene3D" id="3.40.50.2300">
    <property type="match status" value="2"/>
</dbReference>
<reference evidence="9 10" key="1">
    <citation type="submission" date="2018-07" db="EMBL/GenBank/DDBJ databases">
        <title>Pseudomonas laoshanensis sp. nov., isolated from soil.</title>
        <authorList>
            <person name="Sun J."/>
            <person name="Yu L."/>
            <person name="Wang M."/>
            <person name="Zhang C."/>
        </authorList>
    </citation>
    <scope>NUCLEOTIDE SEQUENCE [LARGE SCALE GENOMIC DNA]</scope>
    <source>
        <strain evidence="9 10">Y22</strain>
    </source>
</reference>
<organism evidence="9 10">
    <name type="scientific">Halopseudomonas laoshanensis</name>
    <dbReference type="NCBI Taxonomy" id="2268758"/>
    <lineage>
        <taxon>Bacteria</taxon>
        <taxon>Pseudomonadati</taxon>
        <taxon>Pseudomonadota</taxon>
        <taxon>Gammaproteobacteria</taxon>
        <taxon>Pseudomonadales</taxon>
        <taxon>Pseudomonadaceae</taxon>
        <taxon>Halopseudomonas</taxon>
    </lineage>
</organism>
<protein>
    <submittedName>
        <fullName evidence="9">Penicillin-binding protein activator</fullName>
    </submittedName>
</protein>
<dbReference type="CDD" id="cd06339">
    <property type="entry name" value="PBP1_YraM_LppC_lipoprotein-like"/>
    <property type="match status" value="1"/>
</dbReference>
<dbReference type="RefSeq" id="WP_149332358.1">
    <property type="nucleotide sequence ID" value="NZ_QOVF01000002.1"/>
</dbReference>
<dbReference type="Pfam" id="PF04348">
    <property type="entry name" value="LppC"/>
    <property type="match status" value="1"/>
</dbReference>
<dbReference type="PROSITE" id="PS51257">
    <property type="entry name" value="PROKAR_LIPOPROTEIN"/>
    <property type="match status" value="1"/>
</dbReference>
<feature type="signal peptide" evidence="8">
    <location>
        <begin position="1"/>
        <end position="24"/>
    </location>
</feature>
<evidence type="ECO:0000313" key="9">
    <source>
        <dbReference type="EMBL" id="KAA0694983.1"/>
    </source>
</evidence>
<keyword evidence="10" id="KW-1185">Reference proteome</keyword>
<dbReference type="InterPro" id="IPR028082">
    <property type="entry name" value="Peripla_BP_I"/>
</dbReference>
<keyword evidence="1 8" id="KW-0732">Signal</keyword>
<keyword evidence="2" id="KW-0133">Cell shape</keyword>
<keyword evidence="4" id="KW-0472">Membrane</keyword>
<gene>
    <name evidence="9" type="ORF">DT594_08935</name>
</gene>
<dbReference type="Gene3D" id="1.25.40.650">
    <property type="match status" value="1"/>
</dbReference>
<dbReference type="GO" id="GO:0030234">
    <property type="term" value="F:enzyme regulator activity"/>
    <property type="evidence" value="ECO:0007669"/>
    <property type="project" value="TreeGrafter"/>
</dbReference>
<proteinExistence type="predicted"/>
<evidence type="ECO:0000256" key="8">
    <source>
        <dbReference type="SAM" id="SignalP"/>
    </source>
</evidence>
<keyword evidence="7" id="KW-0449">Lipoprotein</keyword>
<dbReference type="GO" id="GO:0008360">
    <property type="term" value="P:regulation of cell shape"/>
    <property type="evidence" value="ECO:0007669"/>
    <property type="project" value="UniProtKB-KW"/>
</dbReference>
<keyword evidence="6" id="KW-0998">Cell outer membrane</keyword>
<dbReference type="GO" id="GO:0031241">
    <property type="term" value="C:periplasmic side of cell outer membrane"/>
    <property type="evidence" value="ECO:0007669"/>
    <property type="project" value="TreeGrafter"/>
</dbReference>
<dbReference type="AlphaFoldDB" id="A0A7V7KWA4"/>
<feature type="chain" id="PRO_5030639369" evidence="8">
    <location>
        <begin position="25"/>
        <end position="606"/>
    </location>
</feature>
<dbReference type="GO" id="GO:0009252">
    <property type="term" value="P:peptidoglycan biosynthetic process"/>
    <property type="evidence" value="ECO:0007669"/>
    <property type="project" value="UniProtKB-KW"/>
</dbReference>
<evidence type="ECO:0000256" key="4">
    <source>
        <dbReference type="ARBA" id="ARBA00023136"/>
    </source>
</evidence>
<dbReference type="SUPFAM" id="SSF53822">
    <property type="entry name" value="Periplasmic binding protein-like I"/>
    <property type="match status" value="1"/>
</dbReference>
<dbReference type="PANTHER" id="PTHR38038:SF1">
    <property type="entry name" value="PENICILLIN-BINDING PROTEIN ACTIVATOR LPOA"/>
    <property type="match status" value="1"/>
</dbReference>
<dbReference type="Gene3D" id="1.25.40.10">
    <property type="entry name" value="Tetratricopeptide repeat domain"/>
    <property type="match status" value="1"/>
</dbReference>
<keyword evidence="3" id="KW-0573">Peptidoglycan synthesis</keyword>
<accession>A0A7V7KWA4</accession>
<evidence type="ECO:0000256" key="6">
    <source>
        <dbReference type="ARBA" id="ARBA00023237"/>
    </source>
</evidence>